<sequence>MLSTLVSGTLALALARGSIAAPGYQPAPLSPKILIINAFESETDVFVSDSQLGLLAQNITVPGISPQYPNVSCTSSGEVCQVTTGEGGFQAATTLAALIYSATFDLSNTYFMIAGIAGINPDFGTTGSVAFNRYAILLDSQYEFDYRQIPDNFSTGFVPFGTLAPGEYPSFIYGSDVFELNDNLRTRVVSVAKTAELVDDASAQEYRSRYDSAPANQSPSIIQCDGGTSNVWYSGSLMADTFANYTSVITNGTAKLCTTANEDIGTLQALMRGAIAGLIDFRRVIVMRSASNFDRPPPGMSATYGLLSADSGGFTPSIQNLLVTGTKIIDDILQNWDKVYKFGITPDNYVGDILNSIPGPIKPDIGAPAFYVNPVSTD</sequence>
<name>A0AAD6GKH6_9EURO</name>
<keyword evidence="1" id="KW-0813">Transport</keyword>
<dbReference type="PIRSF" id="PIRSF013171">
    <property type="entry name" value="Pur_nuclsid_perm"/>
    <property type="match status" value="1"/>
</dbReference>
<evidence type="ECO:0000256" key="1">
    <source>
        <dbReference type="PIRNR" id="PIRNR013171"/>
    </source>
</evidence>
<reference evidence="3 4" key="1">
    <citation type="journal article" date="2023" name="IMA Fungus">
        <title>Comparative genomic study of the Penicillium genus elucidates a diverse pangenome and 15 lateral gene transfer events.</title>
        <authorList>
            <person name="Petersen C."/>
            <person name="Sorensen T."/>
            <person name="Nielsen M.R."/>
            <person name="Sondergaard T.E."/>
            <person name="Sorensen J.L."/>
            <person name="Fitzpatrick D.A."/>
            <person name="Frisvad J.C."/>
            <person name="Nielsen K.L."/>
        </authorList>
    </citation>
    <scope>NUCLEOTIDE SEQUENCE [LARGE SCALE GENOMIC DNA]</scope>
    <source>
        <strain evidence="3 4">IBT 35679</strain>
    </source>
</reference>
<feature type="signal peptide" evidence="2">
    <location>
        <begin position="1"/>
        <end position="20"/>
    </location>
</feature>
<dbReference type="InterPro" id="IPR009486">
    <property type="entry name" value="Pur_nuclsid_perm"/>
</dbReference>
<feature type="chain" id="PRO_5042247008" description="Purine nucleoside permease" evidence="2">
    <location>
        <begin position="21"/>
        <end position="378"/>
    </location>
</feature>
<evidence type="ECO:0000313" key="3">
    <source>
        <dbReference type="EMBL" id="KAJ5553135.1"/>
    </source>
</evidence>
<dbReference type="PANTHER" id="PTHR38643">
    <property type="entry name" value="PURINE NUCLEOSIDE PERMEASE C285.05-RELATED"/>
    <property type="match status" value="1"/>
</dbReference>
<evidence type="ECO:0000256" key="2">
    <source>
        <dbReference type="SAM" id="SignalP"/>
    </source>
</evidence>
<keyword evidence="4" id="KW-1185">Reference proteome</keyword>
<comment type="caution">
    <text evidence="3">The sequence shown here is derived from an EMBL/GenBank/DDBJ whole genome shotgun (WGS) entry which is preliminary data.</text>
</comment>
<dbReference type="AlphaFoldDB" id="A0AAD6GKH6"/>
<comment type="similarity">
    <text evidence="1">Belongs to the NUP family.</text>
</comment>
<organism evidence="3 4">
    <name type="scientific">Penicillium frequentans</name>
    <dbReference type="NCBI Taxonomy" id="3151616"/>
    <lineage>
        <taxon>Eukaryota</taxon>
        <taxon>Fungi</taxon>
        <taxon>Dikarya</taxon>
        <taxon>Ascomycota</taxon>
        <taxon>Pezizomycotina</taxon>
        <taxon>Eurotiomycetes</taxon>
        <taxon>Eurotiomycetidae</taxon>
        <taxon>Eurotiales</taxon>
        <taxon>Aspergillaceae</taxon>
        <taxon>Penicillium</taxon>
    </lineage>
</organism>
<protein>
    <recommendedName>
        <fullName evidence="5">Purine nucleoside permease</fullName>
    </recommendedName>
</protein>
<proteinExistence type="inferred from homology"/>
<comment type="function">
    <text evidence="1">Nucleoside permease that transports adenosine and guanosine.</text>
</comment>
<dbReference type="PANTHER" id="PTHR38643:SF1">
    <property type="entry name" value="PURINE NUCLEOSIDE PERMEASE C285.05-RELATED"/>
    <property type="match status" value="1"/>
</dbReference>
<dbReference type="GO" id="GO:0055085">
    <property type="term" value="P:transmembrane transport"/>
    <property type="evidence" value="ECO:0007669"/>
    <property type="project" value="InterPro"/>
</dbReference>
<evidence type="ECO:0000313" key="4">
    <source>
        <dbReference type="Proteomes" id="UP001220324"/>
    </source>
</evidence>
<dbReference type="Proteomes" id="UP001220324">
    <property type="component" value="Unassembled WGS sequence"/>
</dbReference>
<keyword evidence="2" id="KW-0732">Signal</keyword>
<gene>
    <name evidence="3" type="ORF">N7494_002513</name>
</gene>
<dbReference type="GO" id="GO:0005783">
    <property type="term" value="C:endoplasmic reticulum"/>
    <property type="evidence" value="ECO:0007669"/>
    <property type="project" value="TreeGrafter"/>
</dbReference>
<evidence type="ECO:0008006" key="5">
    <source>
        <dbReference type="Google" id="ProtNLM"/>
    </source>
</evidence>
<dbReference type="EMBL" id="JAQIZZ010000002">
    <property type="protein sequence ID" value="KAJ5553135.1"/>
    <property type="molecule type" value="Genomic_DNA"/>
</dbReference>
<accession>A0AAD6GKH6</accession>
<dbReference type="Pfam" id="PF06516">
    <property type="entry name" value="NUP"/>
    <property type="match status" value="1"/>
</dbReference>